<dbReference type="Proteomes" id="UP000249390">
    <property type="component" value="Unassembled WGS sequence"/>
</dbReference>
<dbReference type="AlphaFoldDB" id="A0A328DV91"/>
<gene>
    <name evidence="2" type="ORF">DM860_001928</name>
</gene>
<protein>
    <recommendedName>
        <fullName evidence="1">RNase H type-1 domain-containing protein</fullName>
    </recommendedName>
</protein>
<accession>A0A328DV91</accession>
<comment type="caution">
    <text evidence="2">The sequence shown here is derived from an EMBL/GenBank/DDBJ whole genome shotgun (WGS) entry which is preliminary data.</text>
</comment>
<evidence type="ECO:0000259" key="1">
    <source>
        <dbReference type="Pfam" id="PF13456"/>
    </source>
</evidence>
<dbReference type="InterPro" id="IPR002156">
    <property type="entry name" value="RNaseH_domain"/>
</dbReference>
<evidence type="ECO:0000313" key="3">
    <source>
        <dbReference type="Proteomes" id="UP000249390"/>
    </source>
</evidence>
<organism evidence="2 3">
    <name type="scientific">Cuscuta australis</name>
    <dbReference type="NCBI Taxonomy" id="267555"/>
    <lineage>
        <taxon>Eukaryota</taxon>
        <taxon>Viridiplantae</taxon>
        <taxon>Streptophyta</taxon>
        <taxon>Embryophyta</taxon>
        <taxon>Tracheophyta</taxon>
        <taxon>Spermatophyta</taxon>
        <taxon>Magnoliopsida</taxon>
        <taxon>eudicotyledons</taxon>
        <taxon>Gunneridae</taxon>
        <taxon>Pentapetalae</taxon>
        <taxon>asterids</taxon>
        <taxon>lamiids</taxon>
        <taxon>Solanales</taxon>
        <taxon>Convolvulaceae</taxon>
        <taxon>Cuscuteae</taxon>
        <taxon>Cuscuta</taxon>
        <taxon>Cuscuta subgen. Grammica</taxon>
        <taxon>Cuscuta sect. Cleistogrammica</taxon>
    </lineage>
</organism>
<reference evidence="2 3" key="1">
    <citation type="submission" date="2018-06" db="EMBL/GenBank/DDBJ databases">
        <title>The Genome of Cuscuta australis (Dodder) Provides Insight into the Evolution of Plant Parasitism.</title>
        <authorList>
            <person name="Liu H."/>
        </authorList>
    </citation>
    <scope>NUCLEOTIDE SEQUENCE [LARGE SCALE GENOMIC DNA]</scope>
    <source>
        <strain evidence="3">cv. Yunnan</strain>
        <tissue evidence="2">Vines</tissue>
    </source>
</reference>
<dbReference type="InterPro" id="IPR053151">
    <property type="entry name" value="RNase_H-like"/>
</dbReference>
<dbReference type="CDD" id="cd06222">
    <property type="entry name" value="RNase_H_like"/>
    <property type="match status" value="1"/>
</dbReference>
<dbReference type="Gene3D" id="3.30.420.10">
    <property type="entry name" value="Ribonuclease H-like superfamily/Ribonuclease H"/>
    <property type="match status" value="1"/>
</dbReference>
<name>A0A328DV91_9ASTE</name>
<dbReference type="PANTHER" id="PTHR47723">
    <property type="entry name" value="OS05G0353850 PROTEIN"/>
    <property type="match status" value="1"/>
</dbReference>
<dbReference type="SUPFAM" id="SSF53098">
    <property type="entry name" value="Ribonuclease H-like"/>
    <property type="match status" value="1"/>
</dbReference>
<dbReference type="InterPro" id="IPR044730">
    <property type="entry name" value="RNase_H-like_dom_plant"/>
</dbReference>
<dbReference type="GO" id="GO:0003676">
    <property type="term" value="F:nucleic acid binding"/>
    <property type="evidence" value="ECO:0007669"/>
    <property type="project" value="InterPro"/>
</dbReference>
<dbReference type="InterPro" id="IPR036397">
    <property type="entry name" value="RNaseH_sf"/>
</dbReference>
<sequence>MMFGRLSPCMRVAHGGAAAACRRVIIRNWHKDGGSMVEVAWEKPKVGWTKLNFDGSCRWETGASSIGGVFRDHDAEFLFGYAEPIVGPVSSSSDSNVAEFAALRRGLQILTEDDNRWITQKGTLHNNLWIEGDSKNLVDAVLHREPRRRRFKWEDFQEQVEEIRLMIRRLKTFCRCDLTHVYKEGNRAAHKLAEIGHRLQSPQVWRRLAPPPQLLPILSQDAQAKVIQR</sequence>
<feature type="domain" description="RNase H type-1" evidence="1">
    <location>
        <begin position="52"/>
        <end position="194"/>
    </location>
</feature>
<evidence type="ECO:0000313" key="2">
    <source>
        <dbReference type="EMBL" id="RAL49637.1"/>
    </source>
</evidence>
<keyword evidence="3" id="KW-1185">Reference proteome</keyword>
<dbReference type="Pfam" id="PF13456">
    <property type="entry name" value="RVT_3"/>
    <property type="match status" value="1"/>
</dbReference>
<proteinExistence type="predicted"/>
<dbReference type="GO" id="GO:0004523">
    <property type="term" value="F:RNA-DNA hybrid ribonuclease activity"/>
    <property type="evidence" value="ECO:0007669"/>
    <property type="project" value="InterPro"/>
</dbReference>
<dbReference type="EMBL" id="NQVE01000076">
    <property type="protein sequence ID" value="RAL49637.1"/>
    <property type="molecule type" value="Genomic_DNA"/>
</dbReference>
<dbReference type="PANTHER" id="PTHR47723:SF23">
    <property type="entry name" value="REVERSE TRANSCRIPTASE-LIKE PROTEIN"/>
    <property type="match status" value="1"/>
</dbReference>
<dbReference type="InterPro" id="IPR012337">
    <property type="entry name" value="RNaseH-like_sf"/>
</dbReference>